<evidence type="ECO:0000313" key="1">
    <source>
        <dbReference type="Proteomes" id="UP000046392"/>
    </source>
</evidence>
<dbReference type="CDD" id="cd22744">
    <property type="entry name" value="OTU"/>
    <property type="match status" value="1"/>
</dbReference>
<reference evidence="2" key="1">
    <citation type="submission" date="2017-02" db="UniProtKB">
        <authorList>
            <consortium name="WormBaseParasite"/>
        </authorList>
    </citation>
    <scope>IDENTIFICATION</scope>
</reference>
<dbReference type="Proteomes" id="UP000046392">
    <property type="component" value="Unplaced"/>
</dbReference>
<accession>A0A0N5BYN3</accession>
<sequence>MFDKLNQNFNILKSLLTTSNNTHYQNKKQLYSFLIKEDEDFTKLIEELNKDLSKKLNRNVKDKEIKKISDVVDYNIDIANNSKVNDSKPKNNDKTINSEDDIQIIAIRERNIESYEISINKENYLYNNNFNVNFYNDNFTYPPTLEIARIGRRYFTLYGDIPNDGHCGFHCMNVITNNEDNGHLNIRREVLTFYEDMQNDINFANNHSWFFELVTSNEINFHRNRVGHFQPTAPEEHWCNDADFSIYGFKNQIRFLIYTSQFKLFNKCWRSYETIVENIESWPLVLIHHNGLHFEIITSAIQNDVSPRSKGPKSKTLKKLETVDKKNTKSSVVMIKLGNAILTIIENKSLDNIAKMSLIGKLVSIPNIDDFIKAKEKEKDWKELIEFIKFCEYVKNEEKLFKIRIKKLMKISKAKQFEILKNKNYLSFITSIPEKVNVFFQDILKDFIKSTENDNKKNNENEEADAIINERTNLCLDEIENDIRNRLKIGDITKKSNTDGVEDIQIDDEAPTETEISTNSDDKPYVPTAYEKKILNINKTPEKIVSDSNTLTKYTYGDNMIPPKLRSMNNKKCKIFDIKKKSTFKNLGYCSNIDIDPHNFGSIFDGDKCKHCEALFFYDEKVGMKCCRKGLFDDSIKMTKNYPEQFKRLFDATTHEGKVFLQNIRAINYDVSYGQFNFTPRKLGGVYERGIQPVILQGNAYSRLNI</sequence>
<keyword evidence="1" id="KW-1185">Reference proteome</keyword>
<name>A0A0N5BYN3_STREA</name>
<proteinExistence type="predicted"/>
<protein>
    <submittedName>
        <fullName evidence="2">OTU domain-containing protein</fullName>
    </submittedName>
</protein>
<evidence type="ECO:0000313" key="2">
    <source>
        <dbReference type="WBParaSite" id="SPAL_0001088400.1"/>
    </source>
</evidence>
<dbReference type="STRING" id="174720.A0A0N5BYN3"/>
<organism evidence="1 2">
    <name type="scientific">Strongyloides papillosus</name>
    <name type="common">Intestinal threadworm</name>
    <dbReference type="NCBI Taxonomy" id="174720"/>
    <lineage>
        <taxon>Eukaryota</taxon>
        <taxon>Metazoa</taxon>
        <taxon>Ecdysozoa</taxon>
        <taxon>Nematoda</taxon>
        <taxon>Chromadorea</taxon>
        <taxon>Rhabditida</taxon>
        <taxon>Tylenchina</taxon>
        <taxon>Panagrolaimomorpha</taxon>
        <taxon>Strongyloidoidea</taxon>
        <taxon>Strongyloididae</taxon>
        <taxon>Strongyloides</taxon>
    </lineage>
</organism>
<dbReference type="AlphaFoldDB" id="A0A0N5BYN3"/>
<dbReference type="WBParaSite" id="SPAL_0001088400.1">
    <property type="protein sequence ID" value="SPAL_0001088400.1"/>
    <property type="gene ID" value="SPAL_0001088400"/>
</dbReference>